<keyword evidence="6" id="KW-0804">Transcription</keyword>
<evidence type="ECO:0000256" key="4">
    <source>
        <dbReference type="ARBA" id="ARBA00023125"/>
    </source>
</evidence>
<evidence type="ECO:0000313" key="12">
    <source>
        <dbReference type="EMBL" id="RZC14423.1"/>
    </source>
</evidence>
<dbReference type="SUPFAM" id="SSF46689">
    <property type="entry name" value="Homeodomain-like"/>
    <property type="match status" value="1"/>
</dbReference>
<evidence type="ECO:0000256" key="5">
    <source>
        <dbReference type="ARBA" id="ARBA00023155"/>
    </source>
</evidence>
<dbReference type="InterPro" id="IPR006563">
    <property type="entry name" value="POX_dom"/>
</dbReference>
<dbReference type="Gramene" id="XM_028371489.1">
    <property type="protein sequence ID" value="XP_028227290.1"/>
    <property type="gene ID" value="LOC114408442"/>
</dbReference>
<keyword evidence="7 8" id="KW-0539">Nucleus</keyword>
<organism evidence="13 15">
    <name type="scientific">Glycine soja</name>
    <name type="common">Wild soybean</name>
    <dbReference type="NCBI Taxonomy" id="3848"/>
    <lineage>
        <taxon>Eukaryota</taxon>
        <taxon>Viridiplantae</taxon>
        <taxon>Streptophyta</taxon>
        <taxon>Embryophyta</taxon>
        <taxon>Tracheophyta</taxon>
        <taxon>Spermatophyta</taxon>
        <taxon>Magnoliopsida</taxon>
        <taxon>eudicotyledons</taxon>
        <taxon>Gunneridae</taxon>
        <taxon>Pentapetalae</taxon>
        <taxon>rosids</taxon>
        <taxon>fabids</taxon>
        <taxon>Fabales</taxon>
        <taxon>Fabaceae</taxon>
        <taxon>Papilionoideae</taxon>
        <taxon>50 kb inversion clade</taxon>
        <taxon>NPAAA clade</taxon>
        <taxon>indigoferoid/millettioid clade</taxon>
        <taxon>Phaseoleae</taxon>
        <taxon>Glycine</taxon>
        <taxon>Glycine subgen. Soja</taxon>
    </lineage>
</organism>
<dbReference type="EMBL" id="QZWG01000004">
    <property type="protein sequence ID" value="RZC14423.1"/>
    <property type="molecule type" value="Genomic_DNA"/>
</dbReference>
<feature type="compositionally biased region" description="Basic and acidic residues" evidence="9">
    <location>
        <begin position="230"/>
        <end position="240"/>
    </location>
</feature>
<comment type="caution">
    <text evidence="13">The sequence shown here is derived from an EMBL/GenBank/DDBJ whole genome shotgun (WGS) entry which is preliminary data.</text>
</comment>
<accession>A0A445KTV7</accession>
<keyword evidence="15" id="KW-1185">Reference proteome</keyword>
<feature type="compositionally biased region" description="Polar residues" evidence="9">
    <location>
        <begin position="255"/>
        <end position="269"/>
    </location>
</feature>
<dbReference type="AlphaFoldDB" id="A0A445KTV7"/>
<dbReference type="Pfam" id="PF05920">
    <property type="entry name" value="Homeobox_KN"/>
    <property type="match status" value="1"/>
</dbReference>
<feature type="domain" description="Homeobox" evidence="10">
    <location>
        <begin position="389"/>
        <end position="452"/>
    </location>
</feature>
<evidence type="ECO:0000256" key="3">
    <source>
        <dbReference type="ARBA" id="ARBA00023015"/>
    </source>
</evidence>
<reference evidence="13 15" key="1">
    <citation type="submission" date="2018-09" db="EMBL/GenBank/DDBJ databases">
        <title>A high-quality reference genome of wild soybean provides a powerful tool to mine soybean genomes.</title>
        <authorList>
            <person name="Xie M."/>
            <person name="Chung C.Y.L."/>
            <person name="Li M.-W."/>
            <person name="Wong F.-L."/>
            <person name="Chan T.-F."/>
            <person name="Lam H.-M."/>
        </authorList>
    </citation>
    <scope>NUCLEOTIDE SEQUENCE [LARGE SCALE GENOMIC DNA]</scope>
    <source>
        <strain evidence="15">cv. W05</strain>
        <tissue evidence="13">Hypocotyl of etiolated seedlings</tissue>
    </source>
</reference>
<gene>
    <name evidence="13" type="ORF">D0Y65_008418</name>
</gene>
<keyword evidence="5 8" id="KW-0371">Homeobox</keyword>
<dbReference type="GO" id="GO:0005634">
    <property type="term" value="C:nucleus"/>
    <property type="evidence" value="ECO:0007669"/>
    <property type="project" value="UniProtKB-SubCell"/>
</dbReference>
<evidence type="ECO:0000259" key="10">
    <source>
        <dbReference type="PROSITE" id="PS50071"/>
    </source>
</evidence>
<dbReference type="EMBL" id="QZWG01000004">
    <property type="protein sequence ID" value="RZC14424.1"/>
    <property type="molecule type" value="Genomic_DNA"/>
</dbReference>
<dbReference type="InterPro" id="IPR008422">
    <property type="entry name" value="KN_HD"/>
</dbReference>
<dbReference type="GO" id="GO:0006355">
    <property type="term" value="P:regulation of DNA-templated transcription"/>
    <property type="evidence" value="ECO:0007669"/>
    <property type="project" value="InterPro"/>
</dbReference>
<dbReference type="SMART" id="SM00389">
    <property type="entry name" value="HOX"/>
    <property type="match status" value="1"/>
</dbReference>
<name>A0A445KTV7_GLYSO</name>
<dbReference type="Gramene" id="XM_028371487.1">
    <property type="protein sequence ID" value="XP_028227288.1"/>
    <property type="gene ID" value="LOC114408442"/>
</dbReference>
<feature type="region of interest" description="Disordered" evidence="9">
    <location>
        <begin position="144"/>
        <end position="178"/>
    </location>
</feature>
<dbReference type="Gene3D" id="1.10.10.60">
    <property type="entry name" value="Homeodomain-like"/>
    <property type="match status" value="1"/>
</dbReference>
<evidence type="ECO:0000256" key="6">
    <source>
        <dbReference type="ARBA" id="ARBA00023163"/>
    </source>
</evidence>
<feature type="compositionally biased region" description="Polar residues" evidence="9">
    <location>
        <begin position="144"/>
        <end position="157"/>
    </location>
</feature>
<dbReference type="EMBL" id="QZWG01000004">
    <property type="protein sequence ID" value="RZC14425.1"/>
    <property type="molecule type" value="Genomic_DNA"/>
</dbReference>
<evidence type="ECO:0000313" key="11">
    <source>
        <dbReference type="EMBL" id="RZC14422.1"/>
    </source>
</evidence>
<dbReference type="SMART" id="SM00574">
    <property type="entry name" value="POX"/>
    <property type="match status" value="1"/>
</dbReference>
<proteinExistence type="inferred from homology"/>
<dbReference type="GO" id="GO:0003677">
    <property type="term" value="F:DNA binding"/>
    <property type="evidence" value="ECO:0007669"/>
    <property type="project" value="UniProtKB-UniRule"/>
</dbReference>
<protein>
    <submittedName>
        <fullName evidence="11">BEL1-like homeodomain protein 6 isoform A</fullName>
    </submittedName>
    <submittedName>
        <fullName evidence="12">BEL1-like homeodomain protein 6 isoform B</fullName>
    </submittedName>
    <submittedName>
        <fullName evidence="13">BEL1-like homeodomain protein 6 isoform C</fullName>
    </submittedName>
    <submittedName>
        <fullName evidence="14">BEL1-like homeodomain protein 6 isoform D</fullName>
    </submittedName>
</protein>
<comment type="similarity">
    <text evidence="2">Belongs to the TALE/BELL homeobox family.</text>
</comment>
<sequence>MATYYTSSSNERNAVPMLCLREPLPNSYPETPVLPSNMTFYMNSGSYSEALSGNSQQQNNCFVIPSPSVGASHSTPEQQEIFANISGFQTGFHDFSAWREGRSEMLVRQPMDGQNLQGHGLSLSLGTHIPSGIHSSSFDSFLGTNPSISGNEAYQNDSSRDEGMRHSENLPPGLPEANQDLAKADFSFHGMSGVGKTVPSSKYLKTVQLLLDEVVDIRKAIKRPAMKSHSTHEKSKKDSKEDDEQLENDRPSANGVPNSQASTGKTSCELSHAEKQDLHHKLTKLLSMLDEVDNRYKQYYQQMQTVVSSFDVIAGCGAAKPYTALALQTISCHFRCLRDAITGQISATQKNLGEQDASGSNNGVGMARLKYVDQQIRQQRVIQQFGMMQHAWRPQRGLPESSVSILRAWLFEHFLHPYPKDSDKIMLARQTGLTRSQVSNWFINARVRLWKPMIEEMYKQDNCIAGMDSNSSSENVSKVTKSYVKTSNDVGDDSQHCQSPIVADTNHSGGQAKDLRHDQALDTEMMASIGLASLINGGYGAETEHRRNLDDCGLFSNDTVVQSDGATNKRFVSVGPTCQMPESERFKSGSGVSLTLGLQHCEGGNFLPGKTHLSLVSMREDDISKATAASTVGVETTELECIGAGNQQQRLNSPHMLHDFEV</sequence>
<evidence type="ECO:0000256" key="7">
    <source>
        <dbReference type="ARBA" id="ARBA00023242"/>
    </source>
</evidence>
<dbReference type="CDD" id="cd00086">
    <property type="entry name" value="homeodomain"/>
    <property type="match status" value="1"/>
</dbReference>
<dbReference type="PROSITE" id="PS50071">
    <property type="entry name" value="HOMEOBOX_2"/>
    <property type="match status" value="1"/>
</dbReference>
<dbReference type="InterPro" id="IPR009057">
    <property type="entry name" value="Homeodomain-like_sf"/>
</dbReference>
<dbReference type="InterPro" id="IPR001356">
    <property type="entry name" value="HD"/>
</dbReference>
<evidence type="ECO:0000313" key="15">
    <source>
        <dbReference type="Proteomes" id="UP000289340"/>
    </source>
</evidence>
<evidence type="ECO:0000256" key="1">
    <source>
        <dbReference type="ARBA" id="ARBA00004123"/>
    </source>
</evidence>
<dbReference type="Pfam" id="PF07526">
    <property type="entry name" value="POX"/>
    <property type="match status" value="1"/>
</dbReference>
<feature type="DNA-binding region" description="Homeobox" evidence="8">
    <location>
        <begin position="391"/>
        <end position="453"/>
    </location>
</feature>
<dbReference type="PANTHER" id="PTHR11850">
    <property type="entry name" value="HOMEOBOX PROTEIN TRANSCRIPTION FACTORS"/>
    <property type="match status" value="1"/>
</dbReference>
<feature type="region of interest" description="Disordered" evidence="9">
    <location>
        <begin position="223"/>
        <end position="272"/>
    </location>
</feature>
<dbReference type="InterPro" id="IPR050224">
    <property type="entry name" value="TALE_homeobox"/>
</dbReference>
<feature type="compositionally biased region" description="Basic and acidic residues" evidence="9">
    <location>
        <begin position="158"/>
        <end position="168"/>
    </location>
</feature>
<dbReference type="EMBL" id="QZWG01000004">
    <property type="protein sequence ID" value="RZC14422.1"/>
    <property type="molecule type" value="Genomic_DNA"/>
</dbReference>
<keyword evidence="3" id="KW-0805">Transcription regulation</keyword>
<evidence type="ECO:0000313" key="14">
    <source>
        <dbReference type="EMBL" id="RZC14425.1"/>
    </source>
</evidence>
<evidence type="ECO:0000256" key="8">
    <source>
        <dbReference type="PROSITE-ProRule" id="PRU00108"/>
    </source>
</evidence>
<dbReference type="SMR" id="A0A445KTV7"/>
<evidence type="ECO:0000313" key="13">
    <source>
        <dbReference type="EMBL" id="RZC14424.1"/>
    </source>
</evidence>
<dbReference type="Proteomes" id="UP000289340">
    <property type="component" value="Chromosome 4"/>
</dbReference>
<evidence type="ECO:0000256" key="9">
    <source>
        <dbReference type="SAM" id="MobiDB-lite"/>
    </source>
</evidence>
<dbReference type="FunFam" id="1.10.10.60:FF:000083">
    <property type="entry name" value="BEL1-like homeodomain protein 4"/>
    <property type="match status" value="1"/>
</dbReference>
<evidence type="ECO:0000256" key="2">
    <source>
        <dbReference type="ARBA" id="ARBA00006454"/>
    </source>
</evidence>
<dbReference type="Gramene" id="XM_028371488.1">
    <property type="protein sequence ID" value="XP_028227289.1"/>
    <property type="gene ID" value="LOC114408442"/>
</dbReference>
<keyword evidence="4 8" id="KW-0238">DNA-binding</keyword>
<comment type="subcellular location">
    <subcellularLocation>
        <location evidence="1 8">Nucleus</location>
    </subcellularLocation>
</comment>